<dbReference type="Proteomes" id="UP000637578">
    <property type="component" value="Unassembled WGS sequence"/>
</dbReference>
<evidence type="ECO:0000313" key="1">
    <source>
        <dbReference type="EMBL" id="GGM68329.1"/>
    </source>
</evidence>
<dbReference type="AlphaFoldDB" id="A0A8J3CB54"/>
<protein>
    <submittedName>
        <fullName evidence="1">Uncharacterized protein</fullName>
    </submittedName>
</protein>
<accession>A0A8J3CB54</accession>
<keyword evidence="2" id="KW-1185">Reference proteome</keyword>
<evidence type="ECO:0000313" key="2">
    <source>
        <dbReference type="Proteomes" id="UP000637578"/>
    </source>
</evidence>
<proteinExistence type="predicted"/>
<reference evidence="1" key="2">
    <citation type="submission" date="2020-09" db="EMBL/GenBank/DDBJ databases">
        <authorList>
            <person name="Sun Q."/>
            <person name="Zhou Y."/>
        </authorList>
    </citation>
    <scope>NUCLEOTIDE SEQUENCE</scope>
    <source>
        <strain evidence="1">CGMCC 4.5737</strain>
    </source>
</reference>
<name>A0A8J3CB54_9PSEU</name>
<gene>
    <name evidence="1" type="ORF">GCM10012275_43520</name>
</gene>
<reference evidence="1" key="1">
    <citation type="journal article" date="2014" name="Int. J. Syst. Evol. Microbiol.">
        <title>Complete genome sequence of Corynebacterium casei LMG S-19264T (=DSM 44701T), isolated from a smear-ripened cheese.</title>
        <authorList>
            <consortium name="US DOE Joint Genome Institute (JGI-PGF)"/>
            <person name="Walter F."/>
            <person name="Albersmeier A."/>
            <person name="Kalinowski J."/>
            <person name="Ruckert C."/>
        </authorList>
    </citation>
    <scope>NUCLEOTIDE SEQUENCE</scope>
    <source>
        <strain evidence="1">CGMCC 4.5737</strain>
    </source>
</reference>
<organism evidence="1 2">
    <name type="scientific">Longimycelium tulufanense</name>
    <dbReference type="NCBI Taxonomy" id="907463"/>
    <lineage>
        <taxon>Bacteria</taxon>
        <taxon>Bacillati</taxon>
        <taxon>Actinomycetota</taxon>
        <taxon>Actinomycetes</taxon>
        <taxon>Pseudonocardiales</taxon>
        <taxon>Pseudonocardiaceae</taxon>
        <taxon>Longimycelium</taxon>
    </lineage>
</organism>
<sequence>MPEKAQQDAVAAYRGMWQDFVEAGQTSDWRSAKLGHHATGLALTNMSRALYADHYNGLVTKGEPVLNPQAFSADPADDPKKIIISDCGDSTRWVKYRADSGQPLDGKPGGRRRINAIVEKQPGLTVATHRAWIHQCRSGGWALGNYESCNRKGVL</sequence>
<dbReference type="EMBL" id="BMMK01000022">
    <property type="protein sequence ID" value="GGM68329.1"/>
    <property type="molecule type" value="Genomic_DNA"/>
</dbReference>
<comment type="caution">
    <text evidence="1">The sequence shown here is derived from an EMBL/GenBank/DDBJ whole genome shotgun (WGS) entry which is preliminary data.</text>
</comment>